<dbReference type="NCBIfam" id="TIGR00071">
    <property type="entry name" value="hisT_truA"/>
    <property type="match status" value="1"/>
</dbReference>
<dbReference type="Gene3D" id="3.30.70.580">
    <property type="entry name" value="Pseudouridine synthase I, catalytic domain, N-terminal subdomain"/>
    <property type="match status" value="1"/>
</dbReference>
<reference evidence="6 7" key="1">
    <citation type="submission" date="2024-03" db="EMBL/GenBank/DDBJ databases">
        <title>Genome-scale model development and genomic sequencing of the oleaginous clade Lipomyces.</title>
        <authorList>
            <consortium name="Lawrence Berkeley National Laboratory"/>
            <person name="Czajka J.J."/>
            <person name="Han Y."/>
            <person name="Kim J."/>
            <person name="Mondo S.J."/>
            <person name="Hofstad B.A."/>
            <person name="Robles A."/>
            <person name="Haridas S."/>
            <person name="Riley R."/>
            <person name="LaButti K."/>
            <person name="Pangilinan J."/>
            <person name="Andreopoulos W."/>
            <person name="Lipzen A."/>
            <person name="Yan J."/>
            <person name="Wang M."/>
            <person name="Ng V."/>
            <person name="Grigoriev I.V."/>
            <person name="Spatafora J.W."/>
            <person name="Magnuson J.K."/>
            <person name="Baker S.E."/>
            <person name="Pomraning K.R."/>
        </authorList>
    </citation>
    <scope>NUCLEOTIDE SEQUENCE [LARGE SCALE GENOMIC DNA]</scope>
    <source>
        <strain evidence="6 7">Phaff 52-87</strain>
    </source>
</reference>
<dbReference type="PANTHER" id="PTHR11142">
    <property type="entry name" value="PSEUDOURIDYLATE SYNTHASE"/>
    <property type="match status" value="1"/>
</dbReference>
<dbReference type="Pfam" id="PF01416">
    <property type="entry name" value="PseudoU_synth_1"/>
    <property type="match status" value="1"/>
</dbReference>
<dbReference type="InterPro" id="IPR020094">
    <property type="entry name" value="TruA/RsuA/RluB/E/F_N"/>
</dbReference>
<feature type="region of interest" description="Disordered" evidence="4">
    <location>
        <begin position="539"/>
        <end position="563"/>
    </location>
</feature>
<comment type="similarity">
    <text evidence="1">Belongs to the tRNA pseudouridine synthase TruA family.</text>
</comment>
<dbReference type="PANTHER" id="PTHR11142:SF5">
    <property type="entry name" value="TRNA PSEUDOURIDINE(38_39) SYNTHASE"/>
    <property type="match status" value="1"/>
</dbReference>
<dbReference type="InterPro" id="IPR020097">
    <property type="entry name" value="PsdUridine_synth_TruA_a/b_dom"/>
</dbReference>
<accession>A0ABR1F0S2</accession>
<dbReference type="InterPro" id="IPR020095">
    <property type="entry name" value="PsdUridine_synth_TruA_C"/>
</dbReference>
<dbReference type="EMBL" id="JBBJBU010000012">
    <property type="protein sequence ID" value="KAK7203372.1"/>
    <property type="molecule type" value="Genomic_DNA"/>
</dbReference>
<dbReference type="RefSeq" id="XP_064766405.1">
    <property type="nucleotide sequence ID" value="XM_064913451.1"/>
</dbReference>
<name>A0ABR1F0S2_9ASCO</name>
<keyword evidence="2" id="KW-0819">tRNA processing</keyword>
<feature type="domain" description="Pseudouridine synthase I TruA alpha/beta" evidence="5">
    <location>
        <begin position="317"/>
        <end position="435"/>
    </location>
</feature>
<keyword evidence="3" id="KW-0413">Isomerase</keyword>
<gene>
    <name evidence="6" type="ORF">BZA70DRAFT_283531</name>
</gene>
<dbReference type="InterPro" id="IPR001406">
    <property type="entry name" value="PsdUridine_synth_TruA"/>
</dbReference>
<evidence type="ECO:0000256" key="2">
    <source>
        <dbReference type="ARBA" id="ARBA00022694"/>
    </source>
</evidence>
<evidence type="ECO:0000313" key="7">
    <source>
        <dbReference type="Proteomes" id="UP001498771"/>
    </source>
</evidence>
<evidence type="ECO:0000256" key="3">
    <source>
        <dbReference type="ARBA" id="ARBA00023235"/>
    </source>
</evidence>
<dbReference type="InterPro" id="IPR041707">
    <property type="entry name" value="Pus3-like"/>
</dbReference>
<comment type="caution">
    <text evidence="6">The sequence shown here is derived from an EMBL/GenBank/DDBJ whole genome shotgun (WGS) entry which is preliminary data.</text>
</comment>
<evidence type="ECO:0000313" key="6">
    <source>
        <dbReference type="EMBL" id="KAK7203372.1"/>
    </source>
</evidence>
<evidence type="ECO:0000256" key="4">
    <source>
        <dbReference type="SAM" id="MobiDB-lite"/>
    </source>
</evidence>
<dbReference type="SUPFAM" id="SSF55120">
    <property type="entry name" value="Pseudouridine synthase"/>
    <property type="match status" value="1"/>
</dbReference>
<evidence type="ECO:0000259" key="5">
    <source>
        <dbReference type="Pfam" id="PF01416"/>
    </source>
</evidence>
<dbReference type="HAMAP" id="MF_00171">
    <property type="entry name" value="TruA"/>
    <property type="match status" value="1"/>
</dbReference>
<dbReference type="CDD" id="cd02569">
    <property type="entry name" value="PseudoU_synth_ScPus3"/>
    <property type="match status" value="1"/>
</dbReference>
<dbReference type="InterPro" id="IPR020103">
    <property type="entry name" value="PsdUridine_synth_cat_dom_sf"/>
</dbReference>
<evidence type="ECO:0000256" key="1">
    <source>
        <dbReference type="ARBA" id="ARBA00009375"/>
    </source>
</evidence>
<dbReference type="Gene3D" id="3.30.70.660">
    <property type="entry name" value="Pseudouridine synthase I, catalytic domain, C-terminal subdomain"/>
    <property type="match status" value="1"/>
</dbReference>
<keyword evidence="7" id="KW-1185">Reference proteome</keyword>
<sequence>MHRLRLPATLTSLGRGSEASYILHRRGSPVSAFTTPLSHSRHFKLQAQSYAKAHVYKVYDLEREVATERNLRELDERFAEVDKELKGHTNITRCGALLPDRLRYRMDEITPKVDYKFWTKRDLINRIDELERLTETSIADSSLEVNVKKKKIKKQEKEFDFKAHPTRLVALRFAYLGWNYNGLNVQFDKTPLPTVEGLILKALARCRLIESEVDLKGCEFSRCGRTDKGVSALAQVISLKIRSRLSPEEQQDEANDDREFPYITQLNHALPPDIRVYQVCLHPPEGFDARHSCRSRHYKYFFAARPGELDINAMSEAARMLVGTHDFRNFCKIDGSKQMTHFYREILSASFSHVKSVASAGNDTEPTDVYVFDLHGTAFLWHQVRCIMGILFLVGQRLEQPAIVANLLDVERYPCKPIYDMADDVPLVLYDCEFDSDVRWKTATDLANGQSATPGSTIADVYALWYDGVIKNEMQRTMRNVLESAVRLPERAALNPRLADRVQINVGDGWGKWRSAYEPVEKRKVTDHFEVQNERYRSRKVRVGEHAEGEQAEGEEKSEAAAA</sequence>
<proteinExistence type="inferred from homology"/>
<dbReference type="Proteomes" id="UP001498771">
    <property type="component" value="Unassembled WGS sequence"/>
</dbReference>
<dbReference type="GeneID" id="90038963"/>
<organism evidence="6 7">
    <name type="scientific">Myxozyma melibiosi</name>
    <dbReference type="NCBI Taxonomy" id="54550"/>
    <lineage>
        <taxon>Eukaryota</taxon>
        <taxon>Fungi</taxon>
        <taxon>Dikarya</taxon>
        <taxon>Ascomycota</taxon>
        <taxon>Saccharomycotina</taxon>
        <taxon>Lipomycetes</taxon>
        <taxon>Lipomycetales</taxon>
        <taxon>Lipomycetaceae</taxon>
        <taxon>Myxozyma</taxon>
    </lineage>
</organism>
<protein>
    <submittedName>
        <fullName evidence="6">Pseudouridine synthase</fullName>
    </submittedName>
</protein>